<protein>
    <recommendedName>
        <fullName evidence="4">DUF1223 domain-containing protein</fullName>
    </recommendedName>
</protein>
<dbReference type="EMBL" id="BJYZ01000011">
    <property type="protein sequence ID" value="GEO38575.1"/>
    <property type="molecule type" value="Genomic_DNA"/>
</dbReference>
<dbReference type="SUPFAM" id="SSF52833">
    <property type="entry name" value="Thioredoxin-like"/>
    <property type="match status" value="1"/>
</dbReference>
<name>A0A512DQ41_9PROT</name>
<dbReference type="OrthoDB" id="9808254at2"/>
<evidence type="ECO:0000313" key="3">
    <source>
        <dbReference type="Proteomes" id="UP000321523"/>
    </source>
</evidence>
<evidence type="ECO:0008006" key="4">
    <source>
        <dbReference type="Google" id="ProtNLM"/>
    </source>
</evidence>
<feature type="signal peptide" evidence="1">
    <location>
        <begin position="1"/>
        <end position="20"/>
    </location>
</feature>
<dbReference type="InterPro" id="IPR036249">
    <property type="entry name" value="Thioredoxin-like_sf"/>
</dbReference>
<dbReference type="Proteomes" id="UP000321523">
    <property type="component" value="Unassembled WGS sequence"/>
</dbReference>
<dbReference type="AlphaFoldDB" id="A0A512DQ41"/>
<proteinExistence type="predicted"/>
<feature type="chain" id="PRO_5021977685" description="DUF1223 domain-containing protein" evidence="1">
    <location>
        <begin position="21"/>
        <end position="275"/>
    </location>
</feature>
<organism evidence="2 3">
    <name type="scientific">Skermanella aerolata</name>
    <dbReference type="NCBI Taxonomy" id="393310"/>
    <lineage>
        <taxon>Bacteria</taxon>
        <taxon>Pseudomonadati</taxon>
        <taxon>Pseudomonadota</taxon>
        <taxon>Alphaproteobacteria</taxon>
        <taxon>Rhodospirillales</taxon>
        <taxon>Azospirillaceae</taxon>
        <taxon>Skermanella</taxon>
    </lineage>
</organism>
<keyword evidence="1" id="KW-0732">Signal</keyword>
<gene>
    <name evidence="2" type="ORF">SAE02_27230</name>
</gene>
<evidence type="ECO:0000256" key="1">
    <source>
        <dbReference type="SAM" id="SignalP"/>
    </source>
</evidence>
<dbReference type="PANTHER" id="PTHR36057:SF1">
    <property type="entry name" value="LIPOPROTEIN LIPID ATTACHMENT SITE-LIKE PROTEIN, PUTATIVE (DUF1223)-RELATED"/>
    <property type="match status" value="1"/>
</dbReference>
<evidence type="ECO:0000313" key="2">
    <source>
        <dbReference type="EMBL" id="GEO38575.1"/>
    </source>
</evidence>
<sequence length="275" mass="29587">MLGVILFALPLGRLFNSALADQPTVVELFTSEGCSKSRVADALLSELAGRPDVLALSFHVTYWDRMGWKDPFATENNTRRQRDYNEALGRDSVYTPQMIVDGRFETAGDRPRAVGEAMAESLGQPQARRLNIAVEAGKGMIGVGIPRGPIPRGPNGGEARVLMVRYQLGRGKSVKAGENRGQRLRHSNVVREIVDMGAWTGSARNLRVPMAPAGYGVAVLVQEFDAEGRPGAILGAARVERRLLGAGVTPWEALVRTMRAAARRMTGGDGGAAPL</sequence>
<comment type="caution">
    <text evidence="2">The sequence shown here is derived from an EMBL/GenBank/DDBJ whole genome shotgun (WGS) entry which is preliminary data.</text>
</comment>
<keyword evidence="3" id="KW-1185">Reference proteome</keyword>
<reference evidence="2 3" key="1">
    <citation type="submission" date="2019-07" db="EMBL/GenBank/DDBJ databases">
        <title>Whole genome shotgun sequence of Skermanella aerolata NBRC 106429.</title>
        <authorList>
            <person name="Hosoyama A."/>
            <person name="Uohara A."/>
            <person name="Ohji S."/>
            <person name="Ichikawa N."/>
        </authorList>
    </citation>
    <scope>NUCLEOTIDE SEQUENCE [LARGE SCALE GENOMIC DNA]</scope>
    <source>
        <strain evidence="2 3">NBRC 106429</strain>
    </source>
</reference>
<accession>A0A512DQ41</accession>
<dbReference type="InterPro" id="IPR010634">
    <property type="entry name" value="DUF1223"/>
</dbReference>
<dbReference type="Pfam" id="PF06764">
    <property type="entry name" value="DUF1223"/>
    <property type="match status" value="1"/>
</dbReference>
<dbReference type="RefSeq" id="WP_052832019.1">
    <property type="nucleotide sequence ID" value="NZ_BJYZ01000011.1"/>
</dbReference>
<dbReference type="PANTHER" id="PTHR36057">
    <property type="match status" value="1"/>
</dbReference>